<feature type="chain" id="PRO_5025350872" evidence="1">
    <location>
        <begin position="17"/>
        <end position="61"/>
    </location>
</feature>
<dbReference type="Proteomes" id="UP000429523">
    <property type="component" value="Unassembled WGS sequence"/>
</dbReference>
<reference evidence="2 3" key="1">
    <citation type="submission" date="2018-08" db="EMBL/GenBank/DDBJ databases">
        <title>Genomic investigation of the strawberry pathogen Phytophthora fragariae indicates pathogenicity is determined by transcriptional variation in three key races.</title>
        <authorList>
            <person name="Adams T.M."/>
            <person name="Armitage A.D."/>
            <person name="Sobczyk M.K."/>
            <person name="Bates H.J."/>
            <person name="Dunwell J.M."/>
            <person name="Nellist C.F."/>
            <person name="Harrison R.J."/>
        </authorList>
    </citation>
    <scope>NUCLEOTIDE SEQUENCE [LARGE SCALE GENOMIC DNA]</scope>
    <source>
        <strain evidence="2 3">NOV-9</strain>
    </source>
</reference>
<evidence type="ECO:0000313" key="2">
    <source>
        <dbReference type="EMBL" id="KAE8931821.1"/>
    </source>
</evidence>
<keyword evidence="1" id="KW-0732">Signal</keyword>
<dbReference type="EMBL" id="QXGF01001193">
    <property type="protein sequence ID" value="KAE8931821.1"/>
    <property type="molecule type" value="Genomic_DNA"/>
</dbReference>
<protein>
    <submittedName>
        <fullName evidence="2">Uncharacterized protein</fullName>
    </submittedName>
</protein>
<organism evidence="2 3">
    <name type="scientific">Phytophthora fragariae</name>
    <dbReference type="NCBI Taxonomy" id="53985"/>
    <lineage>
        <taxon>Eukaryota</taxon>
        <taxon>Sar</taxon>
        <taxon>Stramenopiles</taxon>
        <taxon>Oomycota</taxon>
        <taxon>Peronosporomycetes</taxon>
        <taxon>Peronosporales</taxon>
        <taxon>Peronosporaceae</taxon>
        <taxon>Phytophthora</taxon>
    </lineage>
</organism>
<gene>
    <name evidence="2" type="ORF">PF009_g18137</name>
</gene>
<proteinExistence type="predicted"/>
<name>A0A6A3EIT7_9STRA</name>
<evidence type="ECO:0000313" key="3">
    <source>
        <dbReference type="Proteomes" id="UP000429523"/>
    </source>
</evidence>
<feature type="signal peptide" evidence="1">
    <location>
        <begin position="1"/>
        <end position="16"/>
    </location>
</feature>
<accession>A0A6A3EIT7</accession>
<comment type="caution">
    <text evidence="2">The sequence shown here is derived from an EMBL/GenBank/DDBJ whole genome shotgun (WGS) entry which is preliminary data.</text>
</comment>
<dbReference type="AlphaFoldDB" id="A0A6A3EIT7"/>
<evidence type="ECO:0000256" key="1">
    <source>
        <dbReference type="SAM" id="SignalP"/>
    </source>
</evidence>
<sequence>MVQANLCLWIFFTVESSVEHSGACHKRLVICTQYLQYTIWCGYSTIGNDYSLSFSWLKGTG</sequence>